<dbReference type="Proteomes" id="UP000683511">
    <property type="component" value="Chromosome"/>
</dbReference>
<sequence length="34" mass="3982">MVITTNSRLLADGERISRENIGRIDIKKFCLDRF</sequence>
<evidence type="ECO:0000313" key="1">
    <source>
        <dbReference type="EMBL" id="QXE22064.1"/>
    </source>
</evidence>
<evidence type="ECO:0000313" key="2">
    <source>
        <dbReference type="Proteomes" id="UP000683511"/>
    </source>
</evidence>
<proteinExistence type="predicted"/>
<organism evidence="1 2">
    <name type="scientific">Richelia sinica FACHB-800</name>
    <dbReference type="NCBI Taxonomy" id="1357546"/>
    <lineage>
        <taxon>Bacteria</taxon>
        <taxon>Bacillati</taxon>
        <taxon>Cyanobacteriota</taxon>
        <taxon>Cyanophyceae</taxon>
        <taxon>Nostocales</taxon>
        <taxon>Nostocaceae</taxon>
        <taxon>Richelia</taxon>
    </lineage>
</organism>
<dbReference type="AlphaFoldDB" id="A0A975Y3E8"/>
<accession>A0A975Y3E8</accession>
<dbReference type="EMBL" id="CP021056">
    <property type="protein sequence ID" value="QXE22064.1"/>
    <property type="molecule type" value="Genomic_DNA"/>
</dbReference>
<reference evidence="1" key="1">
    <citation type="submission" date="2017-04" db="EMBL/GenBank/DDBJ databases">
        <title>Genome deletions in a multicellular cyanobacterial endosymbiont for morphological adaptation in marine diatoms.</title>
        <authorList>
            <person name="Wang Y."/>
            <person name="Gao H."/>
            <person name="Li R."/>
            <person name="Xu X."/>
        </authorList>
    </citation>
    <scope>NUCLEOTIDE SEQUENCE</scope>
    <source>
        <strain evidence="1">FACHB 800</strain>
    </source>
</reference>
<dbReference type="KEGG" id="rsin:B6N60_00744"/>
<keyword evidence="2" id="KW-1185">Reference proteome</keyword>
<protein>
    <submittedName>
        <fullName evidence="1">Uncharacterized protein</fullName>
    </submittedName>
</protein>
<gene>
    <name evidence="1" type="ORF">B6N60_00744</name>
</gene>
<name>A0A975Y3E8_9NOST</name>